<dbReference type="InterPro" id="IPR036938">
    <property type="entry name" value="PAP2/HPO_sf"/>
</dbReference>
<dbReference type="SUPFAM" id="SSF48317">
    <property type="entry name" value="Acid phosphatase/Vanadium-dependent haloperoxidase"/>
    <property type="match status" value="1"/>
</dbReference>
<gene>
    <name evidence="2" type="ORF">U6N30_12900</name>
</gene>
<reference evidence="2 3" key="1">
    <citation type="submission" date="2023-12" db="EMBL/GenBank/DDBJ databases">
        <title>Blastococcus brunescens sp. nov., an actonobacterium isolated from sandstone collected in sahara desert.</title>
        <authorList>
            <person name="Gtari M."/>
            <person name="Ghodhbane F."/>
        </authorList>
    </citation>
    <scope>NUCLEOTIDE SEQUENCE [LARGE SCALE GENOMIC DNA]</scope>
    <source>
        <strain evidence="2 3">BMG 8361</strain>
    </source>
</reference>
<keyword evidence="1" id="KW-1133">Transmembrane helix</keyword>
<name>A0ABZ1B8Y5_9ACTN</name>
<evidence type="ECO:0000313" key="2">
    <source>
        <dbReference type="EMBL" id="WRL66273.1"/>
    </source>
</evidence>
<evidence type="ECO:0000313" key="3">
    <source>
        <dbReference type="Proteomes" id="UP001324287"/>
    </source>
</evidence>
<protein>
    <submittedName>
        <fullName evidence="2">Phosphatase PAP2 family protein</fullName>
    </submittedName>
</protein>
<accession>A0ABZ1B8Y5</accession>
<organism evidence="2 3">
    <name type="scientific">Blastococcus brunescens</name>
    <dbReference type="NCBI Taxonomy" id="1564165"/>
    <lineage>
        <taxon>Bacteria</taxon>
        <taxon>Bacillati</taxon>
        <taxon>Actinomycetota</taxon>
        <taxon>Actinomycetes</taxon>
        <taxon>Geodermatophilales</taxon>
        <taxon>Geodermatophilaceae</taxon>
        <taxon>Blastococcus</taxon>
    </lineage>
</organism>
<feature type="transmembrane region" description="Helical" evidence="1">
    <location>
        <begin position="6"/>
        <end position="24"/>
    </location>
</feature>
<dbReference type="Gene3D" id="1.20.144.10">
    <property type="entry name" value="Phosphatidic acid phosphatase type 2/haloperoxidase"/>
    <property type="match status" value="1"/>
</dbReference>
<dbReference type="EMBL" id="CP141261">
    <property type="protein sequence ID" value="WRL66273.1"/>
    <property type="molecule type" value="Genomic_DNA"/>
</dbReference>
<dbReference type="RefSeq" id="WP_324277588.1">
    <property type="nucleotide sequence ID" value="NZ_CP141261.1"/>
</dbReference>
<dbReference type="Proteomes" id="UP001324287">
    <property type="component" value="Chromosome"/>
</dbReference>
<keyword evidence="3" id="KW-1185">Reference proteome</keyword>
<keyword evidence="1" id="KW-0472">Membrane</keyword>
<evidence type="ECO:0000256" key="1">
    <source>
        <dbReference type="SAM" id="Phobius"/>
    </source>
</evidence>
<feature type="transmembrane region" description="Helical" evidence="1">
    <location>
        <begin position="31"/>
        <end position="52"/>
    </location>
</feature>
<feature type="transmembrane region" description="Helical" evidence="1">
    <location>
        <begin position="72"/>
        <end position="92"/>
    </location>
</feature>
<sequence>MVTDLGGTEFAVLAFALMAAFLAIRRHWRLAAFVAVTGSGLAVLGPVTKAVVDRARPVVDVAVVQTPSNASFPSGHAMTSVVLWGTLVLLALPAVGRRTRPWLVGARCSSSWR</sequence>
<keyword evidence="1" id="KW-0812">Transmembrane</keyword>
<proteinExistence type="predicted"/>